<evidence type="ECO:0000256" key="1">
    <source>
        <dbReference type="SAM" id="MobiDB-lite"/>
    </source>
</evidence>
<dbReference type="EMBL" id="CAXAMN010014814">
    <property type="protein sequence ID" value="CAK9044369.1"/>
    <property type="molecule type" value="Genomic_DNA"/>
</dbReference>
<dbReference type="PROSITE" id="PS51186">
    <property type="entry name" value="GNAT"/>
    <property type="match status" value="1"/>
</dbReference>
<protein>
    <recommendedName>
        <fullName evidence="2">N-acetyltransferase domain-containing protein</fullName>
    </recommendedName>
</protein>
<organism evidence="3 4">
    <name type="scientific">Durusdinium trenchii</name>
    <dbReference type="NCBI Taxonomy" id="1381693"/>
    <lineage>
        <taxon>Eukaryota</taxon>
        <taxon>Sar</taxon>
        <taxon>Alveolata</taxon>
        <taxon>Dinophyceae</taxon>
        <taxon>Suessiales</taxon>
        <taxon>Symbiodiniaceae</taxon>
        <taxon>Durusdinium</taxon>
    </lineage>
</organism>
<comment type="caution">
    <text evidence="3">The sequence shown here is derived from an EMBL/GenBank/DDBJ whole genome shotgun (WGS) entry which is preliminary data.</text>
</comment>
<dbReference type="InterPro" id="IPR000182">
    <property type="entry name" value="GNAT_dom"/>
</dbReference>
<dbReference type="Gene3D" id="3.40.630.30">
    <property type="match status" value="1"/>
</dbReference>
<gene>
    <name evidence="3" type="ORF">CCMP2556_LOCUS23365</name>
</gene>
<dbReference type="SUPFAM" id="SSF55729">
    <property type="entry name" value="Acyl-CoA N-acyltransferases (Nat)"/>
    <property type="match status" value="1"/>
</dbReference>
<dbReference type="CDD" id="cd04301">
    <property type="entry name" value="NAT_SF"/>
    <property type="match status" value="1"/>
</dbReference>
<dbReference type="Proteomes" id="UP001642484">
    <property type="component" value="Unassembled WGS sequence"/>
</dbReference>
<dbReference type="InterPro" id="IPR016181">
    <property type="entry name" value="Acyl_CoA_acyltransferase"/>
</dbReference>
<feature type="region of interest" description="Disordered" evidence="1">
    <location>
        <begin position="301"/>
        <end position="336"/>
    </location>
</feature>
<evidence type="ECO:0000313" key="4">
    <source>
        <dbReference type="Proteomes" id="UP001642484"/>
    </source>
</evidence>
<dbReference type="Pfam" id="PF00583">
    <property type="entry name" value="Acetyltransf_1"/>
    <property type="match status" value="1"/>
</dbReference>
<proteinExistence type="predicted"/>
<reference evidence="3 4" key="1">
    <citation type="submission" date="2024-02" db="EMBL/GenBank/DDBJ databases">
        <authorList>
            <person name="Chen Y."/>
            <person name="Shah S."/>
            <person name="Dougan E. K."/>
            <person name="Thang M."/>
            <person name="Chan C."/>
        </authorList>
    </citation>
    <scope>NUCLEOTIDE SEQUENCE [LARGE SCALE GENOMIC DNA]</scope>
</reference>
<evidence type="ECO:0000259" key="2">
    <source>
        <dbReference type="PROSITE" id="PS51186"/>
    </source>
</evidence>
<evidence type="ECO:0000313" key="3">
    <source>
        <dbReference type="EMBL" id="CAK9044369.1"/>
    </source>
</evidence>
<feature type="compositionally biased region" description="Basic and acidic residues" evidence="1">
    <location>
        <begin position="320"/>
        <end position="329"/>
    </location>
</feature>
<sequence>MAVAVANNEDLATMMQESVLKDLPEMAHKDPVPGTAAPEAMVEVEIGSSHSRATPRQVATLCNKAYGYRRLSESEARSRLAMGDDEGANRVLHLAFRNGKLLGCCSSTLQPPWTPRSCGHWGLLSVHPEAQGTGVASALVAAAERRLLEAGCRSIQIEYEFTAGDPDSERLLEWYEGKCGFKSGCSDMAPKMRVDILGSVEIDGRSVSLNFEVPAAAASASTSTPATMSPPSTKDIILQMMQGKLLYHPTKQTVTAQELGQRIHSIQSQLSLTRGLTHGQWSDEAQTRLCAWLLAPRKNNKALADGKPSGHSGEQAALTDGREHEDKRTSRSRSWRLRSKKTCSSVGSIMAPVFNPHVPKRGKACQVLKRPGSVKQNEWKKVPYVQDPDALPCARGDQQKWKRSLPEILSCYTASLISMLRDDGLLRRWEGSVCLIASVELWASWLHIVARESTDATPRSSKSISTRTMLIHSSSKALATQSALLMLILNRVPNAAIHRLLHINHKSIEDFAKRLGQLREAWVVDTEKSICFGKDRQWADIEADEATFDRQVVGQQAQWEQWCAVVQRGKSSTLVLHRRLQS</sequence>
<feature type="domain" description="N-acetyltransferase" evidence="2">
    <location>
        <begin position="48"/>
        <end position="203"/>
    </location>
</feature>
<keyword evidence="4" id="KW-1185">Reference proteome</keyword>
<accession>A0ABP0LYR2</accession>
<name>A0ABP0LYR2_9DINO</name>